<dbReference type="PANTHER" id="PTHR36013:SF2">
    <property type="entry name" value="ATP SYNTHASE 24 KDA SUBUNIT, MITOCHONDRIAL-RELATED"/>
    <property type="match status" value="1"/>
</dbReference>
<dbReference type="Pfam" id="PF15704">
    <property type="entry name" value="Mt_ATP_synt"/>
    <property type="match status" value="1"/>
</dbReference>
<evidence type="ECO:0000313" key="3">
    <source>
        <dbReference type="Proteomes" id="UP000824890"/>
    </source>
</evidence>
<proteinExistence type="predicted"/>
<feature type="compositionally biased region" description="Polar residues" evidence="1">
    <location>
        <begin position="188"/>
        <end position="203"/>
    </location>
</feature>
<sequence length="243" mass="26646">MSMMENLSLYGHPNESWELNLPADGAAATAPRHRHLRLREDDIARFSNWIVHEGLTDELGAEAMMKEYLPKYEENLELSIAKAQLDELKSDALEAMESQKKKFVLAEDLSPLPEADTGGVTVIESSTPIAETASSKTNSALQPQDATTRACSIQYETSISLLGEDMSPPLLEADKDGGVIVTESSTPIAEAASSKTNNGSQTEDIQKADDESTKPVTLRFSRDCFFYKACYVVVIYNATNQMS</sequence>
<evidence type="ECO:0000313" key="2">
    <source>
        <dbReference type="EMBL" id="KAH0923496.1"/>
    </source>
</evidence>
<name>A0ABQ8D4Z4_BRANA</name>
<feature type="region of interest" description="Disordered" evidence="1">
    <location>
        <begin position="188"/>
        <end position="213"/>
    </location>
</feature>
<protein>
    <submittedName>
        <fullName evidence="2">Uncharacterized protein</fullName>
    </submittedName>
</protein>
<dbReference type="Proteomes" id="UP000824890">
    <property type="component" value="Unassembled WGS sequence"/>
</dbReference>
<gene>
    <name evidence="2" type="ORF">HID58_023514</name>
</gene>
<dbReference type="InterPro" id="IPR031432">
    <property type="entry name" value="MGP1"/>
</dbReference>
<feature type="compositionally biased region" description="Basic and acidic residues" evidence="1">
    <location>
        <begin position="204"/>
        <end position="213"/>
    </location>
</feature>
<comment type="caution">
    <text evidence="2">The sequence shown here is derived from an EMBL/GenBank/DDBJ whole genome shotgun (WGS) entry which is preliminary data.</text>
</comment>
<accession>A0ABQ8D4Z4</accession>
<keyword evidence="3" id="KW-1185">Reference proteome</keyword>
<dbReference type="EMBL" id="JAGKQM010000006">
    <property type="protein sequence ID" value="KAH0923496.1"/>
    <property type="molecule type" value="Genomic_DNA"/>
</dbReference>
<reference evidence="2 3" key="1">
    <citation type="submission" date="2021-05" db="EMBL/GenBank/DDBJ databases">
        <title>Genome Assembly of Synthetic Allotetraploid Brassica napus Reveals Homoeologous Exchanges between Subgenomes.</title>
        <authorList>
            <person name="Davis J.T."/>
        </authorList>
    </citation>
    <scope>NUCLEOTIDE SEQUENCE [LARGE SCALE GENOMIC DNA]</scope>
    <source>
        <strain evidence="3">cv. Da-Ae</strain>
        <tissue evidence="2">Seedling</tissue>
    </source>
</reference>
<dbReference type="PANTHER" id="PTHR36013">
    <property type="entry name" value="ATP SYNTHASE 24 KDA SUBUNIT, MITOCHONDRIAL-RELATED"/>
    <property type="match status" value="1"/>
</dbReference>
<evidence type="ECO:0000256" key="1">
    <source>
        <dbReference type="SAM" id="MobiDB-lite"/>
    </source>
</evidence>
<organism evidence="2 3">
    <name type="scientific">Brassica napus</name>
    <name type="common">Rape</name>
    <dbReference type="NCBI Taxonomy" id="3708"/>
    <lineage>
        <taxon>Eukaryota</taxon>
        <taxon>Viridiplantae</taxon>
        <taxon>Streptophyta</taxon>
        <taxon>Embryophyta</taxon>
        <taxon>Tracheophyta</taxon>
        <taxon>Spermatophyta</taxon>
        <taxon>Magnoliopsida</taxon>
        <taxon>eudicotyledons</taxon>
        <taxon>Gunneridae</taxon>
        <taxon>Pentapetalae</taxon>
        <taxon>rosids</taxon>
        <taxon>malvids</taxon>
        <taxon>Brassicales</taxon>
        <taxon>Brassicaceae</taxon>
        <taxon>Brassiceae</taxon>
        <taxon>Brassica</taxon>
    </lineage>
</organism>